<feature type="domain" description="DprA winged helix" evidence="3">
    <location>
        <begin position="323"/>
        <end position="371"/>
    </location>
</feature>
<gene>
    <name evidence="4" type="ORF">GQ61_08425</name>
</gene>
<evidence type="ECO:0000313" key="4">
    <source>
        <dbReference type="EMBL" id="ARN85304.1"/>
    </source>
</evidence>
<dbReference type="KEGG" id="naf:GQ61_08425"/>
<keyword evidence="5" id="KW-1185">Reference proteome</keyword>
<dbReference type="Gene3D" id="1.10.10.10">
    <property type="entry name" value="Winged helix-like DNA-binding domain superfamily/Winged helix DNA-binding domain"/>
    <property type="match status" value="1"/>
</dbReference>
<dbReference type="PANTHER" id="PTHR43022:SF1">
    <property type="entry name" value="PROTEIN SMF"/>
    <property type="match status" value="1"/>
</dbReference>
<evidence type="ECO:0000313" key="5">
    <source>
        <dbReference type="Proteomes" id="UP000237351"/>
    </source>
</evidence>
<organism evidence="4 5">
    <name type="scientific">Candidatus Nucleicultrix amoebiphila FS5</name>
    <dbReference type="NCBI Taxonomy" id="1414854"/>
    <lineage>
        <taxon>Bacteria</taxon>
        <taxon>Pseudomonadati</taxon>
        <taxon>Pseudomonadota</taxon>
        <taxon>Alphaproteobacteria</taxon>
        <taxon>Holosporales</taxon>
        <taxon>Candidatus Nucleicultricaceae</taxon>
        <taxon>Candidatus Nucleicultrix</taxon>
    </lineage>
</organism>
<sequence>MALQSLKAKWTSPELSADEKLHWLQLSRSQNVGPITFFGLLQKYGSAKKALEQVPFLAQKGGGLTPLKIFSQEEARMELECHQAFGASLIAYGEELYPKNLYPLSDAPPLLSVKGNLSLLNSELNIAIVGARNASAHGKHLARTFAKELSHQGATIVSGLARGIDSAAHTASLDSGTIAVVAGGINTIYPTENESLFHEISQKGLLISESAFDAPPSASLFPRRNRIIAGLSQGLIIIEAALRSGSLITAHRALDYGRDIFVVPGSPLDPRYHGSNRLIRDGAILVQSTDDVISGLNKTSHHQIQESSPPPLPSPFPSISDSVLDKARKIILENLSFSPISIDELIQECQLSPTIVMTVILELELGGRILRSLLNEVSLKTDIQS</sequence>
<dbReference type="RefSeq" id="WP_085784860.1">
    <property type="nucleotide sequence ID" value="NZ_CP008743.1"/>
</dbReference>
<feature type="domain" description="Smf/DprA SLOG" evidence="2">
    <location>
        <begin position="89"/>
        <end position="296"/>
    </location>
</feature>
<accession>A0A1W6N629</accession>
<dbReference type="Gene3D" id="3.40.50.450">
    <property type="match status" value="1"/>
</dbReference>
<evidence type="ECO:0000259" key="3">
    <source>
        <dbReference type="Pfam" id="PF17782"/>
    </source>
</evidence>
<proteinExistence type="inferred from homology"/>
<evidence type="ECO:0000256" key="1">
    <source>
        <dbReference type="ARBA" id="ARBA00006525"/>
    </source>
</evidence>
<dbReference type="Pfam" id="PF17782">
    <property type="entry name" value="WHD_DprA"/>
    <property type="match status" value="1"/>
</dbReference>
<dbReference type="NCBIfam" id="TIGR00732">
    <property type="entry name" value="dprA"/>
    <property type="match status" value="1"/>
</dbReference>
<name>A0A1W6N629_9PROT</name>
<dbReference type="InterPro" id="IPR036388">
    <property type="entry name" value="WH-like_DNA-bd_sf"/>
</dbReference>
<dbReference type="Pfam" id="PF02481">
    <property type="entry name" value="DNA_processg_A"/>
    <property type="match status" value="1"/>
</dbReference>
<dbReference type="InterPro" id="IPR057666">
    <property type="entry name" value="DrpA_SLOG"/>
</dbReference>
<protein>
    <submittedName>
        <fullName evidence="4">Uncharacterized protein</fullName>
    </submittedName>
</protein>
<dbReference type="OrthoDB" id="9785707at2"/>
<dbReference type="STRING" id="1414854.GQ61_08425"/>
<dbReference type="PANTHER" id="PTHR43022">
    <property type="entry name" value="PROTEIN SMF"/>
    <property type="match status" value="1"/>
</dbReference>
<dbReference type="Proteomes" id="UP000237351">
    <property type="component" value="Chromosome"/>
</dbReference>
<comment type="similarity">
    <text evidence="1">Belongs to the DprA/Smf family.</text>
</comment>
<evidence type="ECO:0000259" key="2">
    <source>
        <dbReference type="Pfam" id="PF02481"/>
    </source>
</evidence>
<reference evidence="4 5" key="1">
    <citation type="submission" date="2014-06" db="EMBL/GenBank/DDBJ databases">
        <title>The genome of the endonuclear symbiont Nucleicultrix amoebiphila.</title>
        <authorList>
            <person name="Schulz F."/>
            <person name="Horn M."/>
        </authorList>
    </citation>
    <scope>NUCLEOTIDE SEQUENCE [LARGE SCALE GENOMIC DNA]</scope>
    <source>
        <strain evidence="4 5">FS5</strain>
    </source>
</reference>
<dbReference type="SUPFAM" id="SSF102405">
    <property type="entry name" value="MCP/YpsA-like"/>
    <property type="match status" value="1"/>
</dbReference>
<dbReference type="InterPro" id="IPR041614">
    <property type="entry name" value="DprA_WH"/>
</dbReference>
<dbReference type="AlphaFoldDB" id="A0A1W6N629"/>
<dbReference type="GO" id="GO:0009294">
    <property type="term" value="P:DNA-mediated transformation"/>
    <property type="evidence" value="ECO:0007669"/>
    <property type="project" value="InterPro"/>
</dbReference>
<dbReference type="Pfam" id="PF21102">
    <property type="entry name" value="DprA_N"/>
    <property type="match status" value="1"/>
</dbReference>
<dbReference type="EMBL" id="CP008743">
    <property type="protein sequence ID" value="ARN85304.1"/>
    <property type="molecule type" value="Genomic_DNA"/>
</dbReference>
<dbReference type="InterPro" id="IPR003488">
    <property type="entry name" value="DprA"/>
</dbReference>